<evidence type="ECO:0000313" key="1">
    <source>
        <dbReference type="EMBL" id="KAK0176255.1"/>
    </source>
</evidence>
<reference evidence="1" key="1">
    <citation type="journal article" date="2023" name="bioRxiv">
        <title>Scaffold-level genome assemblies of two parasitoid biocontrol wasps reveal the parthenogenesis mechanism and an associated novel virus.</title>
        <authorList>
            <person name="Inwood S."/>
            <person name="Skelly J."/>
            <person name="Guhlin J."/>
            <person name="Harrop T."/>
            <person name="Goldson S."/>
            <person name="Dearden P."/>
        </authorList>
    </citation>
    <scope>NUCLEOTIDE SEQUENCE</scope>
    <source>
        <strain evidence="1">Irish</strain>
        <tissue evidence="1">Whole body</tissue>
    </source>
</reference>
<accession>A0AA39FVJ3</accession>
<proteinExistence type="predicted"/>
<dbReference type="EMBL" id="JAQQBS010000001">
    <property type="protein sequence ID" value="KAK0176255.1"/>
    <property type="molecule type" value="Genomic_DNA"/>
</dbReference>
<evidence type="ECO:0000313" key="2">
    <source>
        <dbReference type="Proteomes" id="UP001168990"/>
    </source>
</evidence>
<organism evidence="1 2">
    <name type="scientific">Microctonus aethiopoides</name>
    <dbReference type="NCBI Taxonomy" id="144406"/>
    <lineage>
        <taxon>Eukaryota</taxon>
        <taxon>Metazoa</taxon>
        <taxon>Ecdysozoa</taxon>
        <taxon>Arthropoda</taxon>
        <taxon>Hexapoda</taxon>
        <taxon>Insecta</taxon>
        <taxon>Pterygota</taxon>
        <taxon>Neoptera</taxon>
        <taxon>Endopterygota</taxon>
        <taxon>Hymenoptera</taxon>
        <taxon>Apocrita</taxon>
        <taxon>Ichneumonoidea</taxon>
        <taxon>Braconidae</taxon>
        <taxon>Euphorinae</taxon>
        <taxon>Microctonus</taxon>
    </lineage>
</organism>
<keyword evidence="2" id="KW-1185">Reference proteome</keyword>
<dbReference type="AlphaFoldDB" id="A0AA39FVJ3"/>
<reference evidence="1" key="2">
    <citation type="submission" date="2023-03" db="EMBL/GenBank/DDBJ databases">
        <authorList>
            <person name="Inwood S.N."/>
            <person name="Skelly J.G."/>
            <person name="Guhlin J."/>
            <person name="Harrop T.W.R."/>
            <person name="Goldson S.G."/>
            <person name="Dearden P.K."/>
        </authorList>
    </citation>
    <scope>NUCLEOTIDE SEQUENCE</scope>
    <source>
        <strain evidence="1">Irish</strain>
        <tissue evidence="1">Whole body</tissue>
    </source>
</reference>
<dbReference type="Proteomes" id="UP001168990">
    <property type="component" value="Unassembled WGS sequence"/>
</dbReference>
<comment type="caution">
    <text evidence="1">The sequence shown here is derived from an EMBL/GenBank/DDBJ whole genome shotgun (WGS) entry which is preliminary data.</text>
</comment>
<name>A0AA39FVJ3_9HYME</name>
<protein>
    <submittedName>
        <fullName evidence="1">Uncharacterized protein</fullName>
    </submittedName>
</protein>
<sequence>MAVEALAHMVVNSRTWFFVLQGNQKCVVVIQIRIDVKKEEKKISDRSSDLERYVGANLDLCSHWHVVQNSMAESRTLEATSIQQTEDEGVEISQQFFVAI</sequence>
<gene>
    <name evidence="1" type="ORF">PV328_000408</name>
</gene>